<accession>A0A7V4WUV9</accession>
<reference evidence="2" key="1">
    <citation type="journal article" date="2020" name="mSystems">
        <title>Genome- and Community-Level Interaction Insights into Carbon Utilization and Element Cycling Functions of Hydrothermarchaeota in Hydrothermal Sediment.</title>
        <authorList>
            <person name="Zhou Z."/>
            <person name="Liu Y."/>
            <person name="Xu W."/>
            <person name="Pan J."/>
            <person name="Luo Z.H."/>
            <person name="Li M."/>
        </authorList>
    </citation>
    <scope>NUCLEOTIDE SEQUENCE [LARGE SCALE GENOMIC DNA]</scope>
    <source>
        <strain evidence="2">HyVt-577</strain>
    </source>
</reference>
<proteinExistence type="predicted"/>
<dbReference type="EMBL" id="DRQG01000081">
    <property type="protein sequence ID" value="HGY55744.1"/>
    <property type="molecule type" value="Genomic_DNA"/>
</dbReference>
<keyword evidence="1" id="KW-0732">Signal</keyword>
<sequence>MKKTYLIILLLSMSLLYAQPEETVRSIYIIDCPTAGSLDRGSYLVGIQAYSNGGLLGNILVGLTDRFMLGVSYGGTNLIGAGPVDWNPLVGVNVRYRLFEEQISFPAISIGFDNQGRGAYIDSLQRYTDKSKGLFAAFSKSFRLLGTFALHGGVNYSFEGAKEDRDLNAFLGFEKSINSEISLFAEYNLALDDNEPISIGNGKGYLNAGLKWAFQGRLFIDFVWKDILKNNAINQNSSREIRISYVEYF</sequence>
<evidence type="ECO:0000313" key="2">
    <source>
        <dbReference type="EMBL" id="HGY55744.1"/>
    </source>
</evidence>
<comment type="caution">
    <text evidence="2">The sequence shown here is derived from an EMBL/GenBank/DDBJ whole genome shotgun (WGS) entry which is preliminary data.</text>
</comment>
<protein>
    <submittedName>
        <fullName evidence="2">Uncharacterized protein</fullName>
    </submittedName>
</protein>
<organism evidence="2">
    <name type="scientific">Caldithrix abyssi</name>
    <dbReference type="NCBI Taxonomy" id="187145"/>
    <lineage>
        <taxon>Bacteria</taxon>
        <taxon>Pseudomonadati</taxon>
        <taxon>Calditrichota</taxon>
        <taxon>Calditrichia</taxon>
        <taxon>Calditrichales</taxon>
        <taxon>Calditrichaceae</taxon>
        <taxon>Caldithrix</taxon>
    </lineage>
</organism>
<dbReference type="AlphaFoldDB" id="A0A7V4WUV9"/>
<gene>
    <name evidence="2" type="ORF">ENK44_08590</name>
</gene>
<name>A0A7V4WUV9_CALAY</name>
<feature type="chain" id="PRO_5030567543" evidence="1">
    <location>
        <begin position="19"/>
        <end position="249"/>
    </location>
</feature>
<feature type="signal peptide" evidence="1">
    <location>
        <begin position="1"/>
        <end position="18"/>
    </location>
</feature>
<evidence type="ECO:0000256" key="1">
    <source>
        <dbReference type="SAM" id="SignalP"/>
    </source>
</evidence>
<dbReference type="Proteomes" id="UP000885779">
    <property type="component" value="Unassembled WGS sequence"/>
</dbReference>